<feature type="transmembrane region" description="Helical" evidence="1">
    <location>
        <begin position="93"/>
        <end position="115"/>
    </location>
</feature>
<organism evidence="2 3">
    <name type="scientific">Halorubrum pallidum</name>
    <dbReference type="NCBI Taxonomy" id="1526114"/>
    <lineage>
        <taxon>Archaea</taxon>
        <taxon>Methanobacteriati</taxon>
        <taxon>Methanobacteriota</taxon>
        <taxon>Stenosarchaea group</taxon>
        <taxon>Halobacteria</taxon>
        <taxon>Halobacteriales</taxon>
        <taxon>Haloferacaceae</taxon>
        <taxon>Halorubrum</taxon>
    </lineage>
</organism>
<evidence type="ECO:0000256" key="1">
    <source>
        <dbReference type="SAM" id="Phobius"/>
    </source>
</evidence>
<keyword evidence="1" id="KW-0472">Membrane</keyword>
<evidence type="ECO:0000313" key="3">
    <source>
        <dbReference type="Proteomes" id="UP001596274"/>
    </source>
</evidence>
<comment type="caution">
    <text evidence="2">The sequence shown here is derived from an EMBL/GenBank/DDBJ whole genome shotgun (WGS) entry which is preliminary data.</text>
</comment>
<dbReference type="Proteomes" id="UP001596274">
    <property type="component" value="Unassembled WGS sequence"/>
</dbReference>
<name>A0ABD5T6I6_9EURY</name>
<keyword evidence="3" id="KW-1185">Reference proteome</keyword>
<gene>
    <name evidence="2" type="ORF">ACFQDD_06575</name>
</gene>
<protein>
    <submittedName>
        <fullName evidence="2">Uncharacterized protein</fullName>
    </submittedName>
</protein>
<keyword evidence="1" id="KW-1133">Transmembrane helix</keyword>
<sequence length="121" mass="12721">MILNKRTSEILAATAAFLFVLGTLTGLRVWDLEPSTSVQSAIVWVGALLITAIVVFRAFQGADLVGNWILAFGPCFGFTLNLFIPIMAGPGAFIFPVGSGAIISGVITVVGYLIGRGFSEV</sequence>
<keyword evidence="1" id="KW-0812">Transmembrane</keyword>
<accession>A0ABD5T6I6</accession>
<proteinExistence type="predicted"/>
<evidence type="ECO:0000313" key="2">
    <source>
        <dbReference type="EMBL" id="MFC6771183.1"/>
    </source>
</evidence>
<dbReference type="EMBL" id="JBHSWT010000295">
    <property type="protein sequence ID" value="MFC6771183.1"/>
    <property type="molecule type" value="Genomic_DNA"/>
</dbReference>
<dbReference type="AlphaFoldDB" id="A0ABD5T6I6"/>
<feature type="transmembrane region" description="Helical" evidence="1">
    <location>
        <begin position="68"/>
        <end position="87"/>
    </location>
</feature>
<feature type="transmembrane region" description="Helical" evidence="1">
    <location>
        <begin position="36"/>
        <end position="56"/>
    </location>
</feature>
<reference evidence="2 3" key="1">
    <citation type="journal article" date="2019" name="Int. J. Syst. Evol. Microbiol.">
        <title>The Global Catalogue of Microorganisms (GCM) 10K type strain sequencing project: providing services to taxonomists for standard genome sequencing and annotation.</title>
        <authorList>
            <consortium name="The Broad Institute Genomics Platform"/>
            <consortium name="The Broad Institute Genome Sequencing Center for Infectious Disease"/>
            <person name="Wu L."/>
            <person name="Ma J."/>
        </authorList>
    </citation>
    <scope>NUCLEOTIDE SEQUENCE [LARGE SCALE GENOMIC DNA]</scope>
    <source>
        <strain evidence="2 3">PJ61</strain>
    </source>
</reference>